<dbReference type="Pfam" id="PF13419">
    <property type="entry name" value="HAD_2"/>
    <property type="match status" value="1"/>
</dbReference>
<proteinExistence type="predicted"/>
<dbReference type="GO" id="GO:0009507">
    <property type="term" value="C:chloroplast"/>
    <property type="evidence" value="ECO:0007669"/>
    <property type="project" value="TreeGrafter"/>
</dbReference>
<keyword evidence="3" id="KW-1185">Reference proteome</keyword>
<protein>
    <recommendedName>
        <fullName evidence="1">NAD(P)-binding domain-containing protein</fullName>
    </recommendedName>
</protein>
<dbReference type="Gene3D" id="3.40.50.720">
    <property type="entry name" value="NAD(P)-binding Rossmann-like Domain"/>
    <property type="match status" value="1"/>
</dbReference>
<accession>A0A7N0T5Y7</accession>
<evidence type="ECO:0000313" key="2">
    <source>
        <dbReference type="EnsemblPlants" id="Kaladp0024s0239.1.v1.1.CDS.1"/>
    </source>
</evidence>
<evidence type="ECO:0000313" key="3">
    <source>
        <dbReference type="Proteomes" id="UP000594263"/>
    </source>
</evidence>
<dbReference type="InterPro" id="IPR023198">
    <property type="entry name" value="PGP-like_dom2"/>
</dbReference>
<feature type="domain" description="NAD(P)-binding" evidence="1">
    <location>
        <begin position="15"/>
        <end position="85"/>
    </location>
</feature>
<dbReference type="AlphaFoldDB" id="A0A7N0T5Y7"/>
<dbReference type="Gramene" id="Kaladp0024s0239.1.v1.1">
    <property type="protein sequence ID" value="Kaladp0024s0239.1.v1.1.CDS.1"/>
    <property type="gene ID" value="Kaladp0024s0239.v1.1"/>
</dbReference>
<dbReference type="InterPro" id="IPR044163">
    <property type="entry name" value="SARED1-like"/>
</dbReference>
<dbReference type="InterPro" id="IPR041492">
    <property type="entry name" value="HAD_2"/>
</dbReference>
<dbReference type="InterPro" id="IPR023214">
    <property type="entry name" value="HAD_sf"/>
</dbReference>
<reference evidence="2" key="1">
    <citation type="submission" date="2021-01" db="UniProtKB">
        <authorList>
            <consortium name="EnsemblPlants"/>
        </authorList>
    </citation>
    <scope>IDENTIFICATION</scope>
</reference>
<dbReference type="InterPro" id="IPR036412">
    <property type="entry name" value="HAD-like_sf"/>
</dbReference>
<name>A0A7N0T5Y7_KALFE</name>
<dbReference type="SUPFAM" id="SSF56784">
    <property type="entry name" value="HAD-like"/>
    <property type="match status" value="1"/>
</dbReference>
<sequence length="264" mass="29732">MGITDTNNLLNYIGNGNILGWKRKVEQYLAYSGIAYTIIWDGGLQDKEGGARELLVGKNDELHKTGTKIIARLDVEEVCIQALLHEEAKFKAVGLASKSEWIYSFTSKNILAKLTPLQAVLFELSGTLSDSHPLHWFTFHEILQEIGYNGGVPIDEEMLLKNVDGKHNDDIASFLFPGDHERETKLLEDKEAMFLKLVVDQVTAINVSYNLKKWIEDCGLKQSAFTHTPRPNVELMISLQELPVFFDAIMVGDECKHAKPHHDP</sequence>
<organism evidence="2 3">
    <name type="scientific">Kalanchoe fedtschenkoi</name>
    <name type="common">Lavender scallops</name>
    <name type="synonym">South American air plant</name>
    <dbReference type="NCBI Taxonomy" id="63787"/>
    <lineage>
        <taxon>Eukaryota</taxon>
        <taxon>Viridiplantae</taxon>
        <taxon>Streptophyta</taxon>
        <taxon>Embryophyta</taxon>
        <taxon>Tracheophyta</taxon>
        <taxon>Spermatophyta</taxon>
        <taxon>Magnoliopsida</taxon>
        <taxon>eudicotyledons</taxon>
        <taxon>Gunneridae</taxon>
        <taxon>Pentapetalae</taxon>
        <taxon>Saxifragales</taxon>
        <taxon>Crassulaceae</taxon>
        <taxon>Kalanchoe</taxon>
    </lineage>
</organism>
<evidence type="ECO:0000259" key="1">
    <source>
        <dbReference type="Pfam" id="PF13460"/>
    </source>
</evidence>
<dbReference type="PANTHER" id="PTHR14194">
    <property type="entry name" value="NITROGEN METABOLIC REGULATION PROTEIN NMR-RELATED"/>
    <property type="match status" value="1"/>
</dbReference>
<dbReference type="Pfam" id="PF13460">
    <property type="entry name" value="NAD_binding_10"/>
    <property type="match status" value="1"/>
</dbReference>
<dbReference type="InterPro" id="IPR016040">
    <property type="entry name" value="NAD(P)-bd_dom"/>
</dbReference>
<dbReference type="Gene3D" id="3.40.50.1000">
    <property type="entry name" value="HAD superfamily/HAD-like"/>
    <property type="match status" value="1"/>
</dbReference>
<dbReference type="EnsemblPlants" id="Kaladp0024s0239.1.v1.1">
    <property type="protein sequence ID" value="Kaladp0024s0239.1.v1.1.CDS.1"/>
    <property type="gene ID" value="Kaladp0024s0239.v1.1"/>
</dbReference>
<dbReference type="GO" id="GO:0016491">
    <property type="term" value="F:oxidoreductase activity"/>
    <property type="evidence" value="ECO:0007669"/>
    <property type="project" value="InterPro"/>
</dbReference>
<dbReference type="Gene3D" id="1.10.150.240">
    <property type="entry name" value="Putative phosphatase, domain 2"/>
    <property type="match status" value="1"/>
</dbReference>
<dbReference type="PANTHER" id="PTHR14194:SF86">
    <property type="entry name" value="OS05G0110300 PROTEIN"/>
    <property type="match status" value="1"/>
</dbReference>
<dbReference type="Proteomes" id="UP000594263">
    <property type="component" value="Unplaced"/>
</dbReference>